<evidence type="ECO:0000256" key="1">
    <source>
        <dbReference type="SAM" id="MobiDB-lite"/>
    </source>
</evidence>
<keyword evidence="2" id="KW-0732">Signal</keyword>
<dbReference type="InterPro" id="IPR011444">
    <property type="entry name" value="DUF1549"/>
</dbReference>
<proteinExistence type="predicted"/>
<dbReference type="EMBL" id="VWOX01000010">
    <property type="protein sequence ID" value="KAA5541404.1"/>
    <property type="molecule type" value="Genomic_DNA"/>
</dbReference>
<feature type="domain" description="DUF1549" evidence="4">
    <location>
        <begin position="165"/>
        <end position="358"/>
    </location>
</feature>
<dbReference type="Pfam" id="PF07587">
    <property type="entry name" value="PSD1"/>
    <property type="match status" value="1"/>
</dbReference>
<evidence type="ECO:0000259" key="6">
    <source>
        <dbReference type="Pfam" id="PF07635"/>
    </source>
</evidence>
<evidence type="ECO:0000313" key="7">
    <source>
        <dbReference type="EMBL" id="KAA5541404.1"/>
    </source>
</evidence>
<dbReference type="InterPro" id="IPR011429">
    <property type="entry name" value="Cyt_c_Planctomycete-type"/>
</dbReference>
<dbReference type="InterPro" id="IPR010496">
    <property type="entry name" value="AL/BT2_dom"/>
</dbReference>
<dbReference type="Pfam" id="PF07635">
    <property type="entry name" value="PSCyt1"/>
    <property type="match status" value="1"/>
</dbReference>
<organism evidence="7 8">
    <name type="scientific">Roseiconus nitratireducens</name>
    <dbReference type="NCBI Taxonomy" id="2605748"/>
    <lineage>
        <taxon>Bacteria</taxon>
        <taxon>Pseudomonadati</taxon>
        <taxon>Planctomycetota</taxon>
        <taxon>Planctomycetia</taxon>
        <taxon>Pirellulales</taxon>
        <taxon>Pirellulaceae</taxon>
        <taxon>Roseiconus</taxon>
    </lineage>
</organism>
<feature type="domain" description="Cytochrome C Planctomycete-type" evidence="6">
    <location>
        <begin position="57"/>
        <end position="110"/>
    </location>
</feature>
<feature type="domain" description="DUF1553" evidence="5">
    <location>
        <begin position="806"/>
        <end position="1044"/>
    </location>
</feature>
<protein>
    <submittedName>
        <fullName evidence="7">DUF1553 domain-containing protein</fullName>
    </submittedName>
</protein>
<dbReference type="InterPro" id="IPR022655">
    <property type="entry name" value="DUF1553"/>
</dbReference>
<dbReference type="GO" id="GO:0016787">
    <property type="term" value="F:hydrolase activity"/>
    <property type="evidence" value="ECO:0007669"/>
    <property type="project" value="InterPro"/>
</dbReference>
<evidence type="ECO:0000256" key="2">
    <source>
        <dbReference type="SAM" id="SignalP"/>
    </source>
</evidence>
<feature type="signal peptide" evidence="2">
    <location>
        <begin position="1"/>
        <end position="33"/>
    </location>
</feature>
<evidence type="ECO:0000259" key="3">
    <source>
        <dbReference type="Pfam" id="PF06439"/>
    </source>
</evidence>
<feature type="compositionally biased region" description="Basic and acidic residues" evidence="1">
    <location>
        <begin position="783"/>
        <end position="794"/>
    </location>
</feature>
<feature type="domain" description="3-keto-alpha-glucoside-1,2-lyase/3-keto-2-hydroxy-glucal hydratase" evidence="3">
    <location>
        <begin position="496"/>
        <end position="655"/>
    </location>
</feature>
<dbReference type="Pfam" id="PF07583">
    <property type="entry name" value="PSCyt2"/>
    <property type="match status" value="1"/>
</dbReference>
<dbReference type="AlphaFoldDB" id="A0A5M6D1P4"/>
<feature type="chain" id="PRO_5024343565" evidence="2">
    <location>
        <begin position="34"/>
        <end position="1088"/>
    </location>
</feature>
<name>A0A5M6D1P4_9BACT</name>
<comment type="caution">
    <text evidence="7">The sequence shown here is derived from an EMBL/GenBank/DDBJ whole genome shotgun (WGS) entry which is preliminary data.</text>
</comment>
<dbReference type="Proteomes" id="UP000324479">
    <property type="component" value="Unassembled WGS sequence"/>
</dbReference>
<dbReference type="Gene3D" id="2.60.120.560">
    <property type="entry name" value="Exo-inulinase, domain 1"/>
    <property type="match status" value="1"/>
</dbReference>
<reference evidence="7 8" key="1">
    <citation type="submission" date="2019-08" db="EMBL/GenBank/DDBJ databases">
        <authorList>
            <person name="Dhanesh K."/>
            <person name="Kumar G."/>
            <person name="Sasikala C."/>
            <person name="Venkata Ramana C."/>
        </authorList>
    </citation>
    <scope>NUCLEOTIDE SEQUENCE [LARGE SCALE GENOMIC DNA]</scope>
    <source>
        <strain evidence="7 8">JC645</strain>
    </source>
</reference>
<feature type="region of interest" description="Disordered" evidence="1">
    <location>
        <begin position="560"/>
        <end position="584"/>
    </location>
</feature>
<accession>A0A5M6D1P4</accession>
<gene>
    <name evidence="7" type="ORF">FYK55_17705</name>
</gene>
<evidence type="ECO:0000259" key="4">
    <source>
        <dbReference type="Pfam" id="PF07583"/>
    </source>
</evidence>
<keyword evidence="8" id="KW-1185">Reference proteome</keyword>
<sequence>MKVPPLLSRRRPTLPARPVYLFLLIVAAPTWPAAPTCGAEPKVEYLREIKPLLAEKCYSCHGVLKQESGLRLETRSLMMDASVVQPGNPDASLLMQRVLADDAERMPPPGEGAALTNHERSLLRRWIEQGAVAPEESVPQGPESHWAFSRIERPRDRDASLPDSVDGFLTRGQQAKGLQPLPPAPRPLQIRRLYLDLIGLPPTEEQLSDDRSWSVLVDELLASPHHGERWARHWMDVWRYSDGYGLNEQLRYSQHHLWHWRDWIVDSLNADKGYDRMVLEMLAGDELTPGNADVVAGTGFLARNYYLFNRTTWLDNTIEHSGKAFLGLTLNCAKCHDHKYDPITQLDYYRFRAIFEPHQVRLDPVPGQTDFARDGLPRVFDDDLEQPTYLHRRGDPKNPATETEIPPGVPALFSDFQPPIKPIDLPRTAFDPGMRDYVLRDRIAAAEKQVRADHSECESKRQQLRIASERSVEEAEPAEPDFLVLDDFTAIDDSVWELVGEGWEVRDGALRQTQSTRDGQFARLKKTVPEDFELRCRYTTTGGTTYKSVTFRFDESEDREESNSVYSSAHEPGPKVQISHTRRGKTTYPAAGRKAIPISVGKAYELRFAVRGNLVNVWLDQQLLLAYQLPSRSPTGRFSLSGFDATVAFDRLEIRSLDASEMLVQPGETLPLSIEAARREVKVAEAKLAVSTANLAALRAVEHLATAQRRVGTDDPSLEPLRRTVLERQAEELRAIAARDLIENQADPAKREAAQKRFAESELALQKARTGAGQLRPIRGAKKALESPADKESEYPAVYPSRSSGRRLALARWIVSRENPLTARVAVNHVWMRHFGEPLVESVFDFGLRAPEPIHRDLLDYLAVELIESGWSFRHLHRLIVTSQAYRRASSSLEADSQTVHKDPANLYYWRMNTRRMEAQAIRDSLLMLAGQLDLQMGGPSVGVGPSSRRRSLYFKHSRDDHDQFLTMFDDADLLQCYRRDESIVPQQALALSNSELSLSMAQLMSDRWSQPGVDDASFASGVFFRLLARKPTEPELERCVEFLQQTSQLSAGTNKASASGAEDSEQLRARRRLVHALLSHNDFISIR</sequence>
<evidence type="ECO:0000259" key="5">
    <source>
        <dbReference type="Pfam" id="PF07587"/>
    </source>
</evidence>
<dbReference type="Pfam" id="PF06439">
    <property type="entry name" value="3keto-disac_hyd"/>
    <property type="match status" value="1"/>
</dbReference>
<dbReference type="PANTHER" id="PTHR35889">
    <property type="entry name" value="CYCLOINULO-OLIGOSACCHARIDE FRUCTANOTRANSFERASE-RELATED"/>
    <property type="match status" value="1"/>
</dbReference>
<evidence type="ECO:0000313" key="8">
    <source>
        <dbReference type="Proteomes" id="UP000324479"/>
    </source>
</evidence>
<feature type="region of interest" description="Disordered" evidence="1">
    <location>
        <begin position="779"/>
        <end position="799"/>
    </location>
</feature>
<dbReference type="PANTHER" id="PTHR35889:SF3">
    <property type="entry name" value="F-BOX DOMAIN-CONTAINING PROTEIN"/>
    <property type="match status" value="1"/>
</dbReference>